<evidence type="ECO:0000313" key="2">
    <source>
        <dbReference type="EMBL" id="ACV35919.1"/>
    </source>
</evidence>
<proteinExistence type="predicted"/>
<reference evidence="2" key="1">
    <citation type="submission" date="2009-08" db="EMBL/GenBank/DDBJ databases">
        <authorList>
            <consortium name="US DOE Joint Genome Institute"/>
            <person name="Lucas S."/>
            <person name="Copeland A."/>
            <person name="Lapidus A."/>
            <person name="Glavina del Rio T."/>
            <person name="Dalin E."/>
            <person name="Tice H."/>
            <person name="Bruce D."/>
            <person name="Barry K."/>
            <person name="Pitluck S."/>
            <person name="Lowry S."/>
            <person name="Larimer F."/>
            <person name="Land M."/>
            <person name="Hauser L."/>
            <person name="Kyrpides N."/>
            <person name="Ivanova N."/>
            <person name="McMahon K.D."/>
            <person name="Hugenholtz P."/>
        </authorList>
    </citation>
    <scope>NUCLEOTIDE SEQUENCE</scope>
    <source>
        <strain evidence="2">UW-1</strain>
    </source>
</reference>
<feature type="region of interest" description="Disordered" evidence="1">
    <location>
        <begin position="52"/>
        <end position="72"/>
    </location>
</feature>
<dbReference type="AlphaFoldDB" id="C7RSL7"/>
<name>C7RSL7_ACCRE</name>
<dbReference type="EMBL" id="CP001715">
    <property type="protein sequence ID" value="ACV35919.1"/>
    <property type="molecule type" value="Genomic_DNA"/>
</dbReference>
<protein>
    <submittedName>
        <fullName evidence="2">Uncharacterized protein</fullName>
    </submittedName>
</protein>
<reference evidence="2" key="2">
    <citation type="submission" date="2009-09" db="EMBL/GenBank/DDBJ databases">
        <title>Complete sequence of chromosome of Candidatus Accumulibacter phosphatis clade IIA str. UW-1.</title>
        <authorList>
            <consortium name="US DOE Joint Genome Institute"/>
            <person name="Martin H.G."/>
            <person name="Ivanova N."/>
            <person name="Kunin V."/>
            <person name="Warnecke F."/>
            <person name="Barry K."/>
            <person name="He S."/>
            <person name="Salamov A."/>
            <person name="Szeto E."/>
            <person name="Dalin E."/>
            <person name="Pangilinan J.L."/>
            <person name="Lapidus A."/>
            <person name="Lowry S."/>
            <person name="Kyrpides N.C."/>
            <person name="McMahon K.D."/>
            <person name="Hugenholtz P."/>
        </authorList>
    </citation>
    <scope>NUCLEOTIDE SEQUENCE [LARGE SCALE GENOMIC DNA]</scope>
    <source>
        <strain evidence="2">UW-1</strain>
    </source>
</reference>
<feature type="region of interest" description="Disordered" evidence="1">
    <location>
        <begin position="1"/>
        <end position="27"/>
    </location>
</feature>
<sequence length="72" mass="8139">MRPQRETDRRQNQSGPPDGLLERRCGSERRKLQLTAEAIARLEERLAALAPDEEDEVANDGSGWDKLVIPVK</sequence>
<dbReference type="OrthoDB" id="9928705at2"/>
<dbReference type="KEGG" id="app:CAP2UW1_2633"/>
<accession>C7RSL7</accession>
<organism evidence="2">
    <name type="scientific">Accumulibacter regalis</name>
    <dbReference type="NCBI Taxonomy" id="522306"/>
    <lineage>
        <taxon>Bacteria</taxon>
        <taxon>Pseudomonadati</taxon>
        <taxon>Pseudomonadota</taxon>
        <taxon>Betaproteobacteria</taxon>
        <taxon>Candidatus Accumulibacter</taxon>
    </lineage>
</organism>
<gene>
    <name evidence="2" type="ordered locus">CAP2UW1_2633</name>
</gene>
<feature type="compositionally biased region" description="Basic and acidic residues" evidence="1">
    <location>
        <begin position="1"/>
        <end position="11"/>
    </location>
</feature>
<dbReference type="HOGENOM" id="CLU_2713084_0_0_4"/>
<evidence type="ECO:0000256" key="1">
    <source>
        <dbReference type="SAM" id="MobiDB-lite"/>
    </source>
</evidence>